<keyword evidence="4" id="KW-0210">Decarboxylase</keyword>
<keyword evidence="9" id="KW-0472">Membrane</keyword>
<evidence type="ECO:0000256" key="11">
    <source>
        <dbReference type="ARBA" id="ARBA00023239"/>
    </source>
</evidence>
<dbReference type="GO" id="GO:0042732">
    <property type="term" value="P:D-xylose metabolic process"/>
    <property type="evidence" value="ECO:0007669"/>
    <property type="project" value="InterPro"/>
</dbReference>
<keyword evidence="3" id="KW-0812">Transmembrane</keyword>
<dbReference type="GO" id="GO:0070403">
    <property type="term" value="F:NAD+ binding"/>
    <property type="evidence" value="ECO:0007669"/>
    <property type="project" value="InterPro"/>
</dbReference>
<keyword evidence="10" id="KW-0325">Glycoprotein</keyword>
<evidence type="ECO:0000256" key="2">
    <source>
        <dbReference type="ARBA" id="ARBA00004323"/>
    </source>
</evidence>
<gene>
    <name evidence="15" type="ORF">ENS41_01025</name>
</gene>
<evidence type="ECO:0000256" key="9">
    <source>
        <dbReference type="ARBA" id="ARBA00023136"/>
    </source>
</evidence>
<dbReference type="Gene3D" id="3.40.50.720">
    <property type="entry name" value="NAD(P)-binding Rossmann-like Domain"/>
    <property type="match status" value="1"/>
</dbReference>
<keyword evidence="8" id="KW-0333">Golgi apparatus</keyword>
<dbReference type="PANTHER" id="PTHR43078">
    <property type="entry name" value="UDP-GLUCURONIC ACID DECARBOXYLASE-RELATED"/>
    <property type="match status" value="1"/>
</dbReference>
<comment type="cofactor">
    <cofactor evidence="1">
        <name>NAD(+)</name>
        <dbReference type="ChEBI" id="CHEBI:57540"/>
    </cofactor>
</comment>
<dbReference type="InterPro" id="IPR044516">
    <property type="entry name" value="UXS-like"/>
</dbReference>
<evidence type="ECO:0000256" key="1">
    <source>
        <dbReference type="ARBA" id="ARBA00001911"/>
    </source>
</evidence>
<dbReference type="AlphaFoldDB" id="A0A7C4CA21"/>
<comment type="caution">
    <text evidence="15">The sequence shown here is derived from an EMBL/GenBank/DDBJ whole genome shotgun (WGS) entry which is preliminary data.</text>
</comment>
<evidence type="ECO:0000256" key="3">
    <source>
        <dbReference type="ARBA" id="ARBA00022692"/>
    </source>
</evidence>
<name>A0A7C4CA21_UNCW3</name>
<dbReference type="CDD" id="cd05230">
    <property type="entry name" value="UGD_SDR_e"/>
    <property type="match status" value="1"/>
</dbReference>
<feature type="compositionally biased region" description="Basic and acidic residues" evidence="13">
    <location>
        <begin position="127"/>
        <end position="137"/>
    </location>
</feature>
<keyword evidence="7" id="KW-0520">NAD</keyword>
<evidence type="ECO:0000256" key="6">
    <source>
        <dbReference type="ARBA" id="ARBA00022989"/>
    </source>
</evidence>
<evidence type="ECO:0000256" key="8">
    <source>
        <dbReference type="ARBA" id="ARBA00023034"/>
    </source>
</evidence>
<dbReference type="PANTHER" id="PTHR43078:SF6">
    <property type="entry name" value="UDP-GLUCURONIC ACID DECARBOXYLASE 1"/>
    <property type="match status" value="1"/>
</dbReference>
<evidence type="ECO:0000256" key="5">
    <source>
        <dbReference type="ARBA" id="ARBA00022968"/>
    </source>
</evidence>
<dbReference type="UniPathway" id="UPA00796">
    <property type="reaction ID" value="UER00771"/>
</dbReference>
<dbReference type="GO" id="GO:0005737">
    <property type="term" value="C:cytoplasm"/>
    <property type="evidence" value="ECO:0007669"/>
    <property type="project" value="TreeGrafter"/>
</dbReference>
<keyword evidence="5" id="KW-0735">Signal-anchor</keyword>
<keyword evidence="6" id="KW-1133">Transmembrane helix</keyword>
<evidence type="ECO:0000256" key="13">
    <source>
        <dbReference type="SAM" id="MobiDB-lite"/>
    </source>
</evidence>
<evidence type="ECO:0000313" key="15">
    <source>
        <dbReference type="EMBL" id="HGK27525.1"/>
    </source>
</evidence>
<dbReference type="GO" id="GO:0048040">
    <property type="term" value="F:UDP-glucuronate decarboxylase activity"/>
    <property type="evidence" value="ECO:0007669"/>
    <property type="project" value="TreeGrafter"/>
</dbReference>
<evidence type="ECO:0000256" key="4">
    <source>
        <dbReference type="ARBA" id="ARBA00022793"/>
    </source>
</evidence>
<dbReference type="GO" id="GO:0033320">
    <property type="term" value="P:UDP-D-xylose biosynthetic process"/>
    <property type="evidence" value="ECO:0007669"/>
    <property type="project" value="UniProtKB-UniPathway"/>
</dbReference>
<dbReference type="SUPFAM" id="SSF51735">
    <property type="entry name" value="NAD(P)-binding Rossmann-fold domains"/>
    <property type="match status" value="1"/>
</dbReference>
<evidence type="ECO:0000256" key="12">
    <source>
        <dbReference type="ARBA" id="ARBA00037859"/>
    </source>
</evidence>
<proteinExistence type="predicted"/>
<evidence type="ECO:0000256" key="7">
    <source>
        <dbReference type="ARBA" id="ARBA00023027"/>
    </source>
</evidence>
<evidence type="ECO:0000256" key="10">
    <source>
        <dbReference type="ARBA" id="ARBA00023180"/>
    </source>
</evidence>
<dbReference type="InterPro" id="IPR001509">
    <property type="entry name" value="Epimerase_deHydtase"/>
</dbReference>
<dbReference type="FunFam" id="3.40.50.720:FF:000065">
    <property type="entry name" value="UDP-glucuronic acid decarboxylase 1"/>
    <property type="match status" value="1"/>
</dbReference>
<dbReference type="EMBL" id="DSUT01000017">
    <property type="protein sequence ID" value="HGK27525.1"/>
    <property type="molecule type" value="Genomic_DNA"/>
</dbReference>
<protein>
    <submittedName>
        <fullName evidence="15">SDR family oxidoreductase</fullName>
    </submittedName>
</protein>
<dbReference type="Pfam" id="PF01370">
    <property type="entry name" value="Epimerase"/>
    <property type="match status" value="1"/>
</dbReference>
<evidence type="ECO:0000259" key="14">
    <source>
        <dbReference type="Pfam" id="PF01370"/>
    </source>
</evidence>
<accession>A0A7C4CA21</accession>
<comment type="subcellular location">
    <subcellularLocation>
        <location evidence="2">Golgi apparatus membrane</location>
        <topology evidence="2">Single-pass type II membrane protein</topology>
    </subcellularLocation>
    <subcellularLocation>
        <location evidence="12">Golgi apparatus</location>
        <location evidence="12">Golgi stack membrane</location>
    </subcellularLocation>
</comment>
<keyword evidence="11" id="KW-0456">Lyase</keyword>
<organism evidence="15">
    <name type="scientific">candidate division WOR-3 bacterium</name>
    <dbReference type="NCBI Taxonomy" id="2052148"/>
    <lineage>
        <taxon>Bacteria</taxon>
        <taxon>Bacteria division WOR-3</taxon>
    </lineage>
</organism>
<dbReference type="InterPro" id="IPR036291">
    <property type="entry name" value="NAD(P)-bd_dom_sf"/>
</dbReference>
<reference evidence="15" key="1">
    <citation type="journal article" date="2020" name="mSystems">
        <title>Genome- and Community-Level Interaction Insights into Carbon Utilization and Element Cycling Functions of Hydrothermarchaeota in Hydrothermal Sediment.</title>
        <authorList>
            <person name="Zhou Z."/>
            <person name="Liu Y."/>
            <person name="Xu W."/>
            <person name="Pan J."/>
            <person name="Luo Z.H."/>
            <person name="Li M."/>
        </authorList>
    </citation>
    <scope>NUCLEOTIDE SEQUENCE [LARGE SCALE GENOMIC DNA]</scope>
    <source>
        <strain evidence="15">SpSt-488</strain>
    </source>
</reference>
<feature type="region of interest" description="Disordered" evidence="13">
    <location>
        <begin position="127"/>
        <end position="146"/>
    </location>
</feature>
<sequence>MKRSGPVAVVAGGAGFIGSHLCDFLIERGFRVICLDNLLTGRPANIAHLRRTPAFEFIRCDVTRPLRIPGRVDLVYNLASPASPRDFARLALEILAAGAYGTGNLLRLAREKHAVFVMASTSEVYGDPREHPQRETYRGNVNPTGPRSAYDEAKRYAEALVSAWHRVRGLPVRIARIFNTYGPRMRTDDGRLVPNLIQQALSGRPLTVYGSGRQTRSFCYVSDMVEGLFRLAGFGTAEPVNLGNPAEFTVLQLARLVLELTGSQSRIVRRPLPENDPKRRCPDIARARRLLGWRPHVPLRQGLRRTIEWFREQNP</sequence>
<feature type="domain" description="NAD-dependent epimerase/dehydratase" evidence="14">
    <location>
        <begin position="9"/>
        <end position="242"/>
    </location>
</feature>